<dbReference type="SUPFAM" id="SSF57850">
    <property type="entry name" value="RING/U-box"/>
    <property type="match status" value="2"/>
</dbReference>
<dbReference type="GO" id="GO:0005737">
    <property type="term" value="C:cytoplasm"/>
    <property type="evidence" value="ECO:0007669"/>
    <property type="project" value="TreeGrafter"/>
</dbReference>
<dbReference type="PROSITE" id="PS50089">
    <property type="entry name" value="ZF_RING_2"/>
    <property type="match status" value="1"/>
</dbReference>
<keyword evidence="1" id="KW-1185">Reference proteome</keyword>
<dbReference type="OrthoDB" id="273556at2759"/>
<dbReference type="InterPro" id="IPR013083">
    <property type="entry name" value="Znf_RING/FYVE/PHD"/>
</dbReference>
<dbReference type="Pfam" id="PF02148">
    <property type="entry name" value="zf-UBP"/>
    <property type="match status" value="1"/>
</dbReference>
<dbReference type="GO" id="GO:0007265">
    <property type="term" value="P:Ras protein signal transduction"/>
    <property type="evidence" value="ECO:0007669"/>
    <property type="project" value="TreeGrafter"/>
</dbReference>
<dbReference type="PANTHER" id="PTHR24007:SF7">
    <property type="entry name" value="BRCA1-ASSOCIATED PROTEIN"/>
    <property type="match status" value="1"/>
</dbReference>
<protein>
    <submittedName>
        <fullName evidence="2">BRCA1-associated protein-like</fullName>
    </submittedName>
</protein>
<dbReference type="GeneID" id="113796293"/>
<name>A0A6P6YAL3_DERPT</name>
<dbReference type="PROSITE" id="PS50271">
    <property type="entry name" value="ZF_UBP"/>
    <property type="match status" value="1"/>
</dbReference>
<dbReference type="PANTHER" id="PTHR24007">
    <property type="entry name" value="BRCA1-ASSOCIATED PROTEIN"/>
    <property type="match status" value="1"/>
</dbReference>
<dbReference type="RefSeq" id="XP_027202335.1">
    <property type="nucleotide sequence ID" value="XM_027346534.1"/>
</dbReference>
<gene>
    <name evidence="2" type="primary">LOC113796293</name>
</gene>
<dbReference type="Pfam" id="PF07576">
    <property type="entry name" value="BRAP2"/>
    <property type="match status" value="1"/>
</dbReference>
<dbReference type="InterPro" id="IPR001841">
    <property type="entry name" value="Znf_RING"/>
</dbReference>
<sequence length="542" mass="62543">MSISLIAIKIVLSKSSENLKHKIDFVANRYLHLAATMSNNSQQQQPTSNESSKKFDLREPHDITVEQYQLPFCLGNHNVETIQGILYLFKENKLTPLGEESERSDIICMLSVNANKSIHDILQFTAPFSEDIQHIQIIRDSTPNQYMVLLKFHSQRSADEFYNSFNGSTYNSIEPEICHLAFVAMIEVLDDSKQSSQLPITGFTELPTCPVCLERMDESVQGILTILCNHSFHGKCLDQCVDSSCPVCRYCPTPEAMPDSRCSECGSQSTAQDSLWICLICGHIGCGRYLKGHASKHHKDTGHTYAMQLGHNNRVWDYAGDNYVHRLLQNKDGEPVELKANQSGGQTNQLMHDEKIDSVQLEYTYLLTQQLENQRHYYEETINHMEKDKEKQMKELIDNNDRLMNENKNLINCIDELKRSKQQLEKKLNQLTQKLQKTSADLQEEKELNKCLRKNQDEYTKRLNETEKNLQNYKKEKDAEIDDLKEQMRDLMFFLEAKEKIQNIPNETLKEEIETGKICIQQQQQQSTSKTKSSGRNKKVNK</sequence>
<organism evidence="1 2">
    <name type="scientific">Dermatophagoides pteronyssinus</name>
    <name type="common">European house dust mite</name>
    <dbReference type="NCBI Taxonomy" id="6956"/>
    <lineage>
        <taxon>Eukaryota</taxon>
        <taxon>Metazoa</taxon>
        <taxon>Ecdysozoa</taxon>
        <taxon>Arthropoda</taxon>
        <taxon>Chelicerata</taxon>
        <taxon>Arachnida</taxon>
        <taxon>Acari</taxon>
        <taxon>Acariformes</taxon>
        <taxon>Sarcoptiformes</taxon>
        <taxon>Astigmata</taxon>
        <taxon>Psoroptidia</taxon>
        <taxon>Analgoidea</taxon>
        <taxon>Pyroglyphidae</taxon>
        <taxon>Dermatophagoidinae</taxon>
        <taxon>Dermatophagoides</taxon>
    </lineage>
</organism>
<dbReference type="GO" id="GO:0061630">
    <property type="term" value="F:ubiquitin protein ligase activity"/>
    <property type="evidence" value="ECO:0007669"/>
    <property type="project" value="TreeGrafter"/>
</dbReference>
<dbReference type="Proteomes" id="UP000515146">
    <property type="component" value="Unplaced"/>
</dbReference>
<dbReference type="AlphaFoldDB" id="A0A6P6YAL3"/>
<dbReference type="Gene3D" id="3.30.40.10">
    <property type="entry name" value="Zinc/RING finger domain, C3HC4 (zinc finger)"/>
    <property type="match status" value="2"/>
</dbReference>
<dbReference type="InParanoid" id="A0A6P6YAL3"/>
<dbReference type="InterPro" id="IPR047243">
    <property type="entry name" value="RING-H2_BRAP2"/>
</dbReference>
<dbReference type="InterPro" id="IPR001607">
    <property type="entry name" value="Znf_UBP"/>
</dbReference>
<dbReference type="InterPro" id="IPR034932">
    <property type="entry name" value="BRAP2_RRM"/>
</dbReference>
<dbReference type="CDD" id="cd12718">
    <property type="entry name" value="RRM_BRAP2"/>
    <property type="match status" value="1"/>
</dbReference>
<dbReference type="Pfam" id="PF13639">
    <property type="entry name" value="zf-RING_2"/>
    <property type="match status" value="1"/>
</dbReference>
<dbReference type="SMART" id="SM00184">
    <property type="entry name" value="RING"/>
    <property type="match status" value="1"/>
</dbReference>
<proteinExistence type="predicted"/>
<dbReference type="KEGG" id="dpte:113796293"/>
<accession>A0A6P6YAL3</accession>
<reference evidence="2" key="1">
    <citation type="submission" date="2025-08" db="UniProtKB">
        <authorList>
            <consortium name="RefSeq"/>
        </authorList>
    </citation>
    <scope>IDENTIFICATION</scope>
    <source>
        <strain evidence="2">Airmid</strain>
    </source>
</reference>
<dbReference type="GO" id="GO:0016567">
    <property type="term" value="P:protein ubiquitination"/>
    <property type="evidence" value="ECO:0007669"/>
    <property type="project" value="TreeGrafter"/>
</dbReference>
<dbReference type="OMA" id="RFNSIEP"/>
<dbReference type="GO" id="GO:0008270">
    <property type="term" value="F:zinc ion binding"/>
    <property type="evidence" value="ECO:0007669"/>
    <property type="project" value="UniProtKB-KW"/>
</dbReference>
<dbReference type="FunCoup" id="A0A6P6YAL3">
    <property type="interactions" value="1818"/>
</dbReference>
<evidence type="ECO:0000313" key="2">
    <source>
        <dbReference type="RefSeq" id="XP_027202335.1"/>
    </source>
</evidence>
<dbReference type="InterPro" id="IPR011422">
    <property type="entry name" value="BRAP2/ETP1_RRM"/>
</dbReference>
<dbReference type="SMART" id="SM00290">
    <property type="entry name" value="ZnF_UBP"/>
    <property type="match status" value="1"/>
</dbReference>
<evidence type="ECO:0000313" key="1">
    <source>
        <dbReference type="Proteomes" id="UP000515146"/>
    </source>
</evidence>
<dbReference type="CDD" id="cd16457">
    <property type="entry name" value="RING-H2_BRAP2"/>
    <property type="match status" value="1"/>
</dbReference>